<feature type="transmembrane region" description="Helical" evidence="6">
    <location>
        <begin position="305"/>
        <end position="327"/>
    </location>
</feature>
<keyword evidence="5 6" id="KW-0472">Membrane</keyword>
<dbReference type="GO" id="GO:0005886">
    <property type="term" value="C:plasma membrane"/>
    <property type="evidence" value="ECO:0007669"/>
    <property type="project" value="UniProtKB-SubCell"/>
</dbReference>
<feature type="transmembrane region" description="Helical" evidence="6">
    <location>
        <begin position="252"/>
        <end position="273"/>
    </location>
</feature>
<evidence type="ECO:0000256" key="3">
    <source>
        <dbReference type="ARBA" id="ARBA00022692"/>
    </source>
</evidence>
<reference evidence="8" key="1">
    <citation type="submission" date="2014-07" db="EMBL/GenBank/DDBJ databases">
        <authorList>
            <person name="Urmite Genomes Urmite Genomes"/>
        </authorList>
    </citation>
    <scope>NUCLEOTIDE SEQUENCE</scope>
    <source>
        <strain evidence="8">13S34_air</strain>
    </source>
</reference>
<evidence type="ECO:0000259" key="7">
    <source>
        <dbReference type="PROSITE" id="PS50850"/>
    </source>
</evidence>
<feature type="transmembrane region" description="Helical" evidence="6">
    <location>
        <begin position="136"/>
        <end position="157"/>
    </location>
</feature>
<dbReference type="PANTHER" id="PTHR23511:SF34">
    <property type="entry name" value="SYNAPTIC VESICLE GLYCOPROTEIN 2"/>
    <property type="match status" value="1"/>
</dbReference>
<dbReference type="PROSITE" id="PS00217">
    <property type="entry name" value="SUGAR_TRANSPORT_2"/>
    <property type="match status" value="1"/>
</dbReference>
<keyword evidence="3 6" id="KW-0812">Transmembrane</keyword>
<keyword evidence="2" id="KW-0813">Transport</keyword>
<name>A0A078MCF6_9BACL</name>
<feature type="transmembrane region" description="Helical" evidence="6">
    <location>
        <begin position="163"/>
        <end position="180"/>
    </location>
</feature>
<dbReference type="Pfam" id="PF07690">
    <property type="entry name" value="MFS_1"/>
    <property type="match status" value="1"/>
</dbReference>
<evidence type="ECO:0000256" key="4">
    <source>
        <dbReference type="ARBA" id="ARBA00022989"/>
    </source>
</evidence>
<evidence type="ECO:0000256" key="6">
    <source>
        <dbReference type="SAM" id="Phobius"/>
    </source>
</evidence>
<dbReference type="PANTHER" id="PTHR23511">
    <property type="entry name" value="SYNAPTIC VESICLE GLYCOPROTEIN 2"/>
    <property type="match status" value="1"/>
</dbReference>
<dbReference type="InterPro" id="IPR005829">
    <property type="entry name" value="Sugar_transporter_CS"/>
</dbReference>
<dbReference type="SUPFAM" id="SSF103473">
    <property type="entry name" value="MFS general substrate transporter"/>
    <property type="match status" value="1"/>
</dbReference>
<gene>
    <name evidence="8" type="primary">naiP</name>
    <name evidence="8" type="ORF">BN1050_01436</name>
</gene>
<feature type="transmembrane region" description="Helical" evidence="6">
    <location>
        <begin position="12"/>
        <end position="37"/>
    </location>
</feature>
<proteinExistence type="predicted"/>
<sequence length="399" mass="43289">MKKQTISKRKLLGIAGVGWMFDAMDVGILSFVIAALAADWALTPTEMGWIGSVNSIGMAVGAVVFGVLADKVGRKHIFMATLILFSVASGLSAFTSTLAIFLLLRFFVGMGLGGELPVASTLVAESVDAKERGKMVVLLESFWAAGWLVAALISFFIIPTYGWRVALILTALPAFYAIYLRWNLPDSPQFTAKANTNRSAWQNIKEVWSKEHARQTFVLWVVWFAVVFSYYGMFLWLPSVMMGKGFDLISSFKYVLIMTLAQLPGYFTAAWLIEKVGRKFVLATYLIGTAISAVVFGNAETATTLIIAGMFLSFFNLGAWGALYAYTPEQYPTVIRGTGAGLAAASGRIGGIFGPLLVGSMLARGYDISMVFTIFCGAILLGVVVLVILGKETKQIELT</sequence>
<evidence type="ECO:0000256" key="2">
    <source>
        <dbReference type="ARBA" id="ARBA00022448"/>
    </source>
</evidence>
<feature type="transmembrane region" description="Helical" evidence="6">
    <location>
        <begin position="339"/>
        <end position="362"/>
    </location>
</feature>
<evidence type="ECO:0000313" key="8">
    <source>
        <dbReference type="EMBL" id="CEA03102.1"/>
    </source>
</evidence>
<keyword evidence="4 6" id="KW-1133">Transmembrane helix</keyword>
<protein>
    <submittedName>
        <fullName evidence="8">Putative niacin/nicotinamide transporter NaiP</fullName>
    </submittedName>
</protein>
<dbReference type="CDD" id="cd17316">
    <property type="entry name" value="MFS_SV2_like"/>
    <property type="match status" value="1"/>
</dbReference>
<dbReference type="HOGENOM" id="CLU_001265_46_6_9"/>
<dbReference type="InterPro" id="IPR036259">
    <property type="entry name" value="MFS_trans_sf"/>
</dbReference>
<feature type="transmembrane region" description="Helical" evidence="6">
    <location>
        <begin position="76"/>
        <end position="94"/>
    </location>
</feature>
<feature type="transmembrane region" description="Helical" evidence="6">
    <location>
        <begin position="368"/>
        <end position="389"/>
    </location>
</feature>
<dbReference type="GO" id="GO:0022857">
    <property type="term" value="F:transmembrane transporter activity"/>
    <property type="evidence" value="ECO:0007669"/>
    <property type="project" value="InterPro"/>
</dbReference>
<dbReference type="InterPro" id="IPR020846">
    <property type="entry name" value="MFS_dom"/>
</dbReference>
<evidence type="ECO:0000256" key="5">
    <source>
        <dbReference type="ARBA" id="ARBA00023136"/>
    </source>
</evidence>
<dbReference type="PROSITE" id="PS50850">
    <property type="entry name" value="MFS"/>
    <property type="match status" value="1"/>
</dbReference>
<dbReference type="EMBL" id="LN483075">
    <property type="protein sequence ID" value="CEA03102.1"/>
    <property type="molecule type" value="Genomic_DNA"/>
</dbReference>
<comment type="subcellular location">
    <subcellularLocation>
        <location evidence="1">Cell membrane</location>
        <topology evidence="1">Multi-pass membrane protein</topology>
    </subcellularLocation>
</comment>
<dbReference type="AlphaFoldDB" id="A0A078MCF6"/>
<feature type="transmembrane region" description="Helical" evidence="6">
    <location>
        <begin position="280"/>
        <end position="299"/>
    </location>
</feature>
<feature type="transmembrane region" description="Helical" evidence="6">
    <location>
        <begin position="100"/>
        <end position="124"/>
    </location>
</feature>
<dbReference type="Gene3D" id="1.20.1250.20">
    <property type="entry name" value="MFS general substrate transporter like domains"/>
    <property type="match status" value="2"/>
</dbReference>
<dbReference type="PROSITE" id="PS00216">
    <property type="entry name" value="SUGAR_TRANSPORT_1"/>
    <property type="match status" value="1"/>
</dbReference>
<dbReference type="PATRIC" id="fig|1461583.4.peg.1392"/>
<feature type="transmembrane region" description="Helical" evidence="6">
    <location>
        <begin position="49"/>
        <end position="69"/>
    </location>
</feature>
<dbReference type="InterPro" id="IPR011701">
    <property type="entry name" value="MFS"/>
</dbReference>
<evidence type="ECO:0000256" key="1">
    <source>
        <dbReference type="ARBA" id="ARBA00004651"/>
    </source>
</evidence>
<feature type="transmembrane region" description="Helical" evidence="6">
    <location>
        <begin position="217"/>
        <end position="237"/>
    </location>
</feature>
<feature type="domain" description="Major facilitator superfamily (MFS) profile" evidence="7">
    <location>
        <begin position="11"/>
        <end position="394"/>
    </location>
</feature>
<organism evidence="8">
    <name type="scientific">Metalysinibacillus saudimassiliensis</name>
    <dbReference type="NCBI Taxonomy" id="1461583"/>
    <lineage>
        <taxon>Bacteria</taxon>
        <taxon>Bacillati</taxon>
        <taxon>Bacillota</taxon>
        <taxon>Bacilli</taxon>
        <taxon>Bacillales</taxon>
        <taxon>Caryophanaceae</taxon>
        <taxon>Metalysinibacillus</taxon>
    </lineage>
</organism>
<accession>A0A078MCF6</accession>